<evidence type="ECO:0000313" key="3">
    <source>
        <dbReference type="Proteomes" id="UP000187283"/>
    </source>
</evidence>
<dbReference type="Proteomes" id="UP000187283">
    <property type="component" value="Unassembled WGS sequence"/>
</dbReference>
<protein>
    <submittedName>
        <fullName evidence="2">Uncharacterized protein</fullName>
    </submittedName>
</protein>
<dbReference type="EMBL" id="LSSN01000713">
    <property type="protein sequence ID" value="OMJ22654.1"/>
    <property type="molecule type" value="Genomic_DNA"/>
</dbReference>
<feature type="compositionally biased region" description="Basic and acidic residues" evidence="1">
    <location>
        <begin position="82"/>
        <end position="93"/>
    </location>
</feature>
<proteinExistence type="predicted"/>
<reference evidence="2 3" key="1">
    <citation type="submission" date="2017-01" db="EMBL/GenBank/DDBJ databases">
        <authorList>
            <person name="Mah S.A."/>
            <person name="Swanson W.J."/>
            <person name="Moy G.W."/>
            <person name="Vacquier V.D."/>
        </authorList>
    </citation>
    <scope>NUCLEOTIDE SEQUENCE [LARGE SCALE GENOMIC DNA]</scope>
    <source>
        <strain evidence="2 3">GSMNP</strain>
    </source>
</reference>
<feature type="non-terminal residue" evidence="2">
    <location>
        <position position="125"/>
    </location>
</feature>
<comment type="caution">
    <text evidence="2">The sequence shown here is derived from an EMBL/GenBank/DDBJ whole genome shotgun (WGS) entry which is preliminary data.</text>
</comment>
<evidence type="ECO:0000256" key="1">
    <source>
        <dbReference type="SAM" id="MobiDB-lite"/>
    </source>
</evidence>
<sequence length="125" mass="14169">MMQLIEQEENARVNSIRLDLVQYLDEGSFLKTKLVELDQNSMDIQAESNSIAKKVDKRPTSPPLSTHKRSDNRAGSVQRSPQTEKVREIKIKGLVENNTKPSEHNSTIRGRSSRESRGSNHTPSR</sequence>
<name>A0A1R1Y763_9FUNG</name>
<gene>
    <name evidence="2" type="ORF">AYI70_g2737</name>
</gene>
<evidence type="ECO:0000313" key="2">
    <source>
        <dbReference type="EMBL" id="OMJ22654.1"/>
    </source>
</evidence>
<feature type="region of interest" description="Disordered" evidence="1">
    <location>
        <begin position="48"/>
        <end position="125"/>
    </location>
</feature>
<dbReference type="AlphaFoldDB" id="A0A1R1Y763"/>
<feature type="compositionally biased region" description="Polar residues" evidence="1">
    <location>
        <begin position="96"/>
        <end position="108"/>
    </location>
</feature>
<dbReference type="OrthoDB" id="5348404at2759"/>
<organism evidence="2 3">
    <name type="scientific">Smittium culicis</name>
    <dbReference type="NCBI Taxonomy" id="133412"/>
    <lineage>
        <taxon>Eukaryota</taxon>
        <taxon>Fungi</taxon>
        <taxon>Fungi incertae sedis</taxon>
        <taxon>Zoopagomycota</taxon>
        <taxon>Kickxellomycotina</taxon>
        <taxon>Harpellomycetes</taxon>
        <taxon>Harpellales</taxon>
        <taxon>Legeriomycetaceae</taxon>
        <taxon>Smittium</taxon>
    </lineage>
</organism>
<accession>A0A1R1Y763</accession>
<keyword evidence="3" id="KW-1185">Reference proteome</keyword>